<evidence type="ECO:0000259" key="6">
    <source>
        <dbReference type="Pfam" id="PF03328"/>
    </source>
</evidence>
<dbReference type="PANTHER" id="PTHR32308">
    <property type="entry name" value="LYASE BETA SUBUNIT, PUTATIVE (AFU_ORTHOLOGUE AFUA_4G13030)-RELATED"/>
    <property type="match status" value="1"/>
</dbReference>
<comment type="cofactor">
    <cofactor evidence="1">
        <name>Mg(2+)</name>
        <dbReference type="ChEBI" id="CHEBI:18420"/>
    </cofactor>
</comment>
<dbReference type="GO" id="GO:0016829">
    <property type="term" value="F:lyase activity"/>
    <property type="evidence" value="ECO:0007669"/>
    <property type="project" value="UniProtKB-KW"/>
</dbReference>
<dbReference type="GO" id="GO:0000287">
    <property type="term" value="F:magnesium ion binding"/>
    <property type="evidence" value="ECO:0007669"/>
    <property type="project" value="TreeGrafter"/>
</dbReference>
<keyword evidence="7" id="KW-0456">Lyase</keyword>
<evidence type="ECO:0000256" key="2">
    <source>
        <dbReference type="ARBA" id="ARBA00022723"/>
    </source>
</evidence>
<evidence type="ECO:0000256" key="3">
    <source>
        <dbReference type="ARBA" id="ARBA00022842"/>
    </source>
</evidence>
<dbReference type="OrthoDB" id="6831788at2"/>
<keyword evidence="8" id="KW-1185">Reference proteome</keyword>
<organism evidence="7 8">
    <name type="scientific">Paraglaciecola arctica BSs20135</name>
    <dbReference type="NCBI Taxonomy" id="493475"/>
    <lineage>
        <taxon>Bacteria</taxon>
        <taxon>Pseudomonadati</taxon>
        <taxon>Pseudomonadota</taxon>
        <taxon>Gammaproteobacteria</taxon>
        <taxon>Alteromonadales</taxon>
        <taxon>Alteromonadaceae</taxon>
        <taxon>Paraglaciecola</taxon>
    </lineage>
</organism>
<dbReference type="Pfam" id="PF03328">
    <property type="entry name" value="HpcH_HpaI"/>
    <property type="match status" value="1"/>
</dbReference>
<sequence>MRSKLFVPGIRPELFSKALAGPADAISIDLEDSVVASQKVQARHIISEFLLSAEVATCLKTIIVRCNGIYTSHFKDDLAAVIRPNLSMLNLPKIESAKDVLAAVSLIEKIERENAIVNPIPLLVNIETAKGLRNVIEICGAHKRVAGLQLGLNDLFDSAGIDRDDNASVHAVMLTLRLAACEAGIKVYDGAFPDINNMQGFQTEVEMARRLGYSGKSCIHPNQVATVNRLFIPAAEDVALAEQIVEAADKAESKGVGVFTVAGKMIDLPSIQRAKSVLAEYRHYINTQTTA</sequence>
<dbReference type="InterPro" id="IPR040442">
    <property type="entry name" value="Pyrv_kinase-like_dom_sf"/>
</dbReference>
<comment type="caution">
    <text evidence="7">The sequence shown here is derived from an EMBL/GenBank/DDBJ whole genome shotgun (WGS) entry which is preliminary data.</text>
</comment>
<dbReference type="InterPro" id="IPR015813">
    <property type="entry name" value="Pyrv/PenolPyrv_kinase-like_dom"/>
</dbReference>
<feature type="binding site" evidence="4">
    <location>
        <position position="127"/>
    </location>
    <ligand>
        <name>substrate</name>
    </ligand>
</feature>
<accession>K6YB91</accession>
<evidence type="ECO:0000256" key="4">
    <source>
        <dbReference type="PIRSR" id="PIRSR015582-1"/>
    </source>
</evidence>
<dbReference type="SUPFAM" id="SSF51621">
    <property type="entry name" value="Phosphoenolpyruvate/pyruvate domain"/>
    <property type="match status" value="1"/>
</dbReference>
<feature type="binding site" evidence="4">
    <location>
        <position position="65"/>
    </location>
    <ligand>
        <name>substrate</name>
    </ligand>
</feature>
<dbReference type="RefSeq" id="WP_007623917.1">
    <property type="nucleotide sequence ID" value="NZ_BAEO01000062.1"/>
</dbReference>
<evidence type="ECO:0000313" key="8">
    <source>
        <dbReference type="Proteomes" id="UP000006327"/>
    </source>
</evidence>
<dbReference type="eggNOG" id="COG2301">
    <property type="taxonomic scope" value="Bacteria"/>
</dbReference>
<dbReference type="GO" id="GO:0006107">
    <property type="term" value="P:oxaloacetate metabolic process"/>
    <property type="evidence" value="ECO:0007669"/>
    <property type="project" value="TreeGrafter"/>
</dbReference>
<protein>
    <submittedName>
        <fullName evidence="7">Citrate lyase subunit beta</fullName>
    </submittedName>
</protein>
<dbReference type="EMBL" id="BAEO01000062">
    <property type="protein sequence ID" value="GAC21221.1"/>
    <property type="molecule type" value="Genomic_DNA"/>
</dbReference>
<evidence type="ECO:0000313" key="7">
    <source>
        <dbReference type="EMBL" id="GAC21221.1"/>
    </source>
</evidence>
<feature type="binding site" evidence="5">
    <location>
        <position position="154"/>
    </location>
    <ligand>
        <name>Mg(2+)</name>
        <dbReference type="ChEBI" id="CHEBI:18420"/>
    </ligand>
</feature>
<dbReference type="PANTHER" id="PTHR32308:SF0">
    <property type="entry name" value="HPCH_HPAI ALDOLASE_CITRATE LYASE DOMAIN-CONTAINING PROTEIN"/>
    <property type="match status" value="1"/>
</dbReference>
<proteinExistence type="predicted"/>
<dbReference type="Proteomes" id="UP000006327">
    <property type="component" value="Unassembled WGS sequence"/>
</dbReference>
<gene>
    <name evidence="7" type="primary">citE</name>
    <name evidence="7" type="ORF">GARC_4279</name>
</gene>
<dbReference type="PIRSF" id="PIRSF015582">
    <property type="entry name" value="Cit_lyase_B"/>
    <property type="match status" value="1"/>
</dbReference>
<name>K6YB91_9ALTE</name>
<evidence type="ECO:0000256" key="1">
    <source>
        <dbReference type="ARBA" id="ARBA00001946"/>
    </source>
</evidence>
<dbReference type="Gene3D" id="3.20.20.60">
    <property type="entry name" value="Phosphoenolpyruvate-binding domains"/>
    <property type="match status" value="1"/>
</dbReference>
<feature type="binding site" evidence="5">
    <location>
        <position position="127"/>
    </location>
    <ligand>
        <name>Mg(2+)</name>
        <dbReference type="ChEBI" id="CHEBI:18420"/>
    </ligand>
</feature>
<keyword evidence="2 5" id="KW-0479">Metal-binding</keyword>
<dbReference type="InterPro" id="IPR011206">
    <property type="entry name" value="Citrate_lyase_beta/mcl1/mcl2"/>
</dbReference>
<dbReference type="AlphaFoldDB" id="K6YB91"/>
<evidence type="ECO:0000256" key="5">
    <source>
        <dbReference type="PIRSR" id="PIRSR015582-2"/>
    </source>
</evidence>
<reference evidence="7 8" key="1">
    <citation type="journal article" date="2017" name="Antonie Van Leeuwenhoek">
        <title>Rhizobium rhizosphaerae sp. nov., a novel species isolated from rice rhizosphere.</title>
        <authorList>
            <person name="Zhao J.J."/>
            <person name="Zhang J."/>
            <person name="Zhang R.J."/>
            <person name="Zhang C.W."/>
            <person name="Yin H.Q."/>
            <person name="Zhang X.X."/>
        </authorList>
    </citation>
    <scope>NUCLEOTIDE SEQUENCE [LARGE SCALE GENOMIC DNA]</scope>
    <source>
        <strain evidence="7 8">BSs20135</strain>
    </source>
</reference>
<dbReference type="STRING" id="493475.GARC_4279"/>
<keyword evidence="3 5" id="KW-0460">Magnesium</keyword>
<dbReference type="InterPro" id="IPR005000">
    <property type="entry name" value="Aldolase/citrate-lyase_domain"/>
</dbReference>
<feature type="domain" description="HpcH/HpaI aldolase/citrate lyase" evidence="6">
    <location>
        <begin position="2"/>
        <end position="221"/>
    </location>
</feature>